<dbReference type="InterPro" id="IPR036388">
    <property type="entry name" value="WH-like_DNA-bd_sf"/>
</dbReference>
<accession>A0A8J3CG65</accession>
<dbReference type="GO" id="GO:0003677">
    <property type="term" value="F:DNA binding"/>
    <property type="evidence" value="ECO:0007669"/>
    <property type="project" value="InterPro"/>
</dbReference>
<dbReference type="EMBL" id="BMMK01000026">
    <property type="protein sequence ID" value="GGM70881.1"/>
    <property type="molecule type" value="Genomic_DNA"/>
</dbReference>
<name>A0A8J3CG65_9PSEU</name>
<evidence type="ECO:0000256" key="3">
    <source>
        <dbReference type="ARBA" id="ARBA00023082"/>
    </source>
</evidence>
<feature type="domain" description="RNA polymerase sigma factor 70 region 4 type 2" evidence="6">
    <location>
        <begin position="105"/>
        <end position="154"/>
    </location>
</feature>
<evidence type="ECO:0000259" key="6">
    <source>
        <dbReference type="Pfam" id="PF08281"/>
    </source>
</evidence>
<evidence type="ECO:0000256" key="4">
    <source>
        <dbReference type="ARBA" id="ARBA00023163"/>
    </source>
</evidence>
<dbReference type="InterPro" id="IPR013325">
    <property type="entry name" value="RNA_pol_sigma_r2"/>
</dbReference>
<dbReference type="Pfam" id="PF08281">
    <property type="entry name" value="Sigma70_r4_2"/>
    <property type="match status" value="1"/>
</dbReference>
<dbReference type="GO" id="GO:0000428">
    <property type="term" value="C:DNA-directed RNA polymerase complex"/>
    <property type="evidence" value="ECO:0007669"/>
    <property type="project" value="UniProtKB-KW"/>
</dbReference>
<keyword evidence="4" id="KW-0804">Transcription</keyword>
<comment type="similarity">
    <text evidence="1">Belongs to the sigma-70 factor family. ECF subfamily.</text>
</comment>
<evidence type="ECO:0000256" key="2">
    <source>
        <dbReference type="ARBA" id="ARBA00023015"/>
    </source>
</evidence>
<organism evidence="7 8">
    <name type="scientific">Longimycelium tulufanense</name>
    <dbReference type="NCBI Taxonomy" id="907463"/>
    <lineage>
        <taxon>Bacteria</taxon>
        <taxon>Bacillati</taxon>
        <taxon>Actinomycetota</taxon>
        <taxon>Actinomycetes</taxon>
        <taxon>Pseudonocardiales</taxon>
        <taxon>Pseudonocardiaceae</taxon>
        <taxon>Longimycelium</taxon>
    </lineage>
</organism>
<dbReference type="PANTHER" id="PTHR43133">
    <property type="entry name" value="RNA POLYMERASE ECF-TYPE SIGMA FACTO"/>
    <property type="match status" value="1"/>
</dbReference>
<evidence type="ECO:0000259" key="5">
    <source>
        <dbReference type="Pfam" id="PF04542"/>
    </source>
</evidence>
<dbReference type="Proteomes" id="UP000637578">
    <property type="component" value="Unassembled WGS sequence"/>
</dbReference>
<proteinExistence type="inferred from homology"/>
<dbReference type="GO" id="GO:0016987">
    <property type="term" value="F:sigma factor activity"/>
    <property type="evidence" value="ECO:0007669"/>
    <property type="project" value="UniProtKB-KW"/>
</dbReference>
<dbReference type="RefSeq" id="WP_189060558.1">
    <property type="nucleotide sequence ID" value="NZ_BMMK01000026.1"/>
</dbReference>
<sequence length="178" mass="20459">MEWDENRFTTLYQENYRTVHAYARHRLPADEVSDIVAETFLIAWRRRADVPDPPLPWLLATARNLVLAHWRRTNDRNAIAVELEGCRVLPQEPAASEVVVERITVLSALSQLEERDRETLLLICWDGLSPQQAAVVLGCSTHAFTMRLHRARRRVTALLDRLDATVTKGRTTREPTQP</sequence>
<dbReference type="Pfam" id="PF04542">
    <property type="entry name" value="Sigma70_r2"/>
    <property type="match status" value="1"/>
</dbReference>
<dbReference type="InterPro" id="IPR039425">
    <property type="entry name" value="RNA_pol_sigma-70-like"/>
</dbReference>
<keyword evidence="8" id="KW-1185">Reference proteome</keyword>
<dbReference type="InterPro" id="IPR014284">
    <property type="entry name" value="RNA_pol_sigma-70_dom"/>
</dbReference>
<evidence type="ECO:0000313" key="7">
    <source>
        <dbReference type="EMBL" id="GGM70881.1"/>
    </source>
</evidence>
<dbReference type="Gene3D" id="1.10.10.10">
    <property type="entry name" value="Winged helix-like DNA-binding domain superfamily/Winged helix DNA-binding domain"/>
    <property type="match status" value="1"/>
</dbReference>
<dbReference type="NCBIfam" id="TIGR02937">
    <property type="entry name" value="sigma70-ECF"/>
    <property type="match status" value="1"/>
</dbReference>
<comment type="caution">
    <text evidence="7">The sequence shown here is derived from an EMBL/GenBank/DDBJ whole genome shotgun (WGS) entry which is preliminary data.</text>
</comment>
<gene>
    <name evidence="7" type="primary">rpoE</name>
    <name evidence="7" type="ORF">GCM10012275_46660</name>
</gene>
<dbReference type="SUPFAM" id="SSF88946">
    <property type="entry name" value="Sigma2 domain of RNA polymerase sigma factors"/>
    <property type="match status" value="1"/>
</dbReference>
<evidence type="ECO:0000313" key="8">
    <source>
        <dbReference type="Proteomes" id="UP000637578"/>
    </source>
</evidence>
<dbReference type="SUPFAM" id="SSF88659">
    <property type="entry name" value="Sigma3 and sigma4 domains of RNA polymerase sigma factors"/>
    <property type="match status" value="1"/>
</dbReference>
<reference evidence="7" key="2">
    <citation type="submission" date="2020-09" db="EMBL/GenBank/DDBJ databases">
        <authorList>
            <person name="Sun Q."/>
            <person name="Zhou Y."/>
        </authorList>
    </citation>
    <scope>NUCLEOTIDE SEQUENCE</scope>
    <source>
        <strain evidence="7">CGMCC 4.5737</strain>
    </source>
</reference>
<protein>
    <submittedName>
        <fullName evidence="7">DNA-directed RNA polymerase sigma-70 factor</fullName>
    </submittedName>
</protein>
<dbReference type="AlphaFoldDB" id="A0A8J3CG65"/>
<reference evidence="7" key="1">
    <citation type="journal article" date="2014" name="Int. J. Syst. Evol. Microbiol.">
        <title>Complete genome sequence of Corynebacterium casei LMG S-19264T (=DSM 44701T), isolated from a smear-ripened cheese.</title>
        <authorList>
            <consortium name="US DOE Joint Genome Institute (JGI-PGF)"/>
            <person name="Walter F."/>
            <person name="Albersmeier A."/>
            <person name="Kalinowski J."/>
            <person name="Ruckert C."/>
        </authorList>
    </citation>
    <scope>NUCLEOTIDE SEQUENCE</scope>
    <source>
        <strain evidence="7">CGMCC 4.5737</strain>
    </source>
</reference>
<dbReference type="PANTHER" id="PTHR43133:SF25">
    <property type="entry name" value="RNA POLYMERASE SIGMA FACTOR RFAY-RELATED"/>
    <property type="match status" value="1"/>
</dbReference>
<keyword evidence="3" id="KW-0731">Sigma factor</keyword>
<dbReference type="InterPro" id="IPR013324">
    <property type="entry name" value="RNA_pol_sigma_r3/r4-like"/>
</dbReference>
<dbReference type="GO" id="GO:0006352">
    <property type="term" value="P:DNA-templated transcription initiation"/>
    <property type="evidence" value="ECO:0007669"/>
    <property type="project" value="InterPro"/>
</dbReference>
<dbReference type="InterPro" id="IPR007627">
    <property type="entry name" value="RNA_pol_sigma70_r2"/>
</dbReference>
<dbReference type="Gene3D" id="1.10.1740.10">
    <property type="match status" value="1"/>
</dbReference>
<evidence type="ECO:0000256" key="1">
    <source>
        <dbReference type="ARBA" id="ARBA00010641"/>
    </source>
</evidence>
<keyword evidence="7" id="KW-0240">DNA-directed RNA polymerase</keyword>
<keyword evidence="2" id="KW-0805">Transcription regulation</keyword>
<dbReference type="InterPro" id="IPR013249">
    <property type="entry name" value="RNA_pol_sigma70_r4_t2"/>
</dbReference>
<feature type="domain" description="RNA polymerase sigma-70 region 2" evidence="5">
    <location>
        <begin position="11"/>
        <end position="74"/>
    </location>
</feature>